<dbReference type="Pfam" id="PF13499">
    <property type="entry name" value="EF-hand_7"/>
    <property type="match status" value="1"/>
</dbReference>
<reference evidence="8 9" key="1">
    <citation type="journal article" date="2013" name="Genome Biol.">
        <title>Genome of Acanthamoeba castellanii highlights extensive lateral gene transfer and early evolution of tyrosine kinase signaling.</title>
        <authorList>
            <person name="Clarke M."/>
            <person name="Lohan A.J."/>
            <person name="Liu B."/>
            <person name="Lagkouvardos I."/>
            <person name="Roy S."/>
            <person name="Zafar N."/>
            <person name="Bertelli C."/>
            <person name="Schilde C."/>
            <person name="Kianianmomeni A."/>
            <person name="Burglin T.R."/>
            <person name="Frech C."/>
            <person name="Turcotte B."/>
            <person name="Kopec K.O."/>
            <person name="Synnott J.M."/>
            <person name="Choo C."/>
            <person name="Paponov I."/>
            <person name="Finkler A."/>
            <person name="Soon Heng Tan C."/>
            <person name="Hutchins A.P."/>
            <person name="Weinmeier T."/>
            <person name="Rattei T."/>
            <person name="Chu J.S."/>
            <person name="Gimenez G."/>
            <person name="Irimia M."/>
            <person name="Rigden D.J."/>
            <person name="Fitzpatrick D.A."/>
            <person name="Lorenzo-Morales J."/>
            <person name="Bateman A."/>
            <person name="Chiu C.H."/>
            <person name="Tang P."/>
            <person name="Hegemann P."/>
            <person name="Fromm H."/>
            <person name="Raoult D."/>
            <person name="Greub G."/>
            <person name="Miranda-Saavedra D."/>
            <person name="Chen N."/>
            <person name="Nash P."/>
            <person name="Ginger M.L."/>
            <person name="Horn M."/>
            <person name="Schaap P."/>
            <person name="Caler L."/>
            <person name="Loftus B."/>
        </authorList>
    </citation>
    <scope>NUCLEOTIDE SEQUENCE [LARGE SCALE GENOMIC DNA]</scope>
    <source>
        <strain evidence="8 9">Neff</strain>
    </source>
</reference>
<evidence type="ECO:0000259" key="6">
    <source>
        <dbReference type="PROSITE" id="PS50004"/>
    </source>
</evidence>
<dbReference type="PROSITE" id="PS00018">
    <property type="entry name" value="EF_HAND_1"/>
    <property type="match status" value="2"/>
</dbReference>
<evidence type="ECO:0000256" key="2">
    <source>
        <dbReference type="ARBA" id="ARBA00022793"/>
    </source>
</evidence>
<gene>
    <name evidence="8" type="ORF">ACA1_295150</name>
</gene>
<evidence type="ECO:0000256" key="5">
    <source>
        <dbReference type="SAM" id="MobiDB-lite"/>
    </source>
</evidence>
<feature type="domain" description="C2" evidence="6">
    <location>
        <begin position="264"/>
        <end position="396"/>
    </location>
</feature>
<dbReference type="SMART" id="SM00054">
    <property type="entry name" value="EFh"/>
    <property type="match status" value="2"/>
</dbReference>
<dbReference type="Gene3D" id="1.10.238.10">
    <property type="entry name" value="EF-hand"/>
    <property type="match status" value="1"/>
</dbReference>
<dbReference type="InterPro" id="IPR011993">
    <property type="entry name" value="PH-like_dom_sf"/>
</dbReference>
<dbReference type="EMBL" id="KB007805">
    <property type="protein sequence ID" value="ELR25440.1"/>
    <property type="molecule type" value="Genomic_DNA"/>
</dbReference>
<dbReference type="Proteomes" id="UP000011083">
    <property type="component" value="Unassembled WGS sequence"/>
</dbReference>
<dbReference type="STRING" id="1257118.L8HJP9"/>
<dbReference type="KEGG" id="acan:ACA1_295150"/>
<dbReference type="GeneID" id="14926497"/>
<dbReference type="SUPFAM" id="SSF47473">
    <property type="entry name" value="EF-hand"/>
    <property type="match status" value="1"/>
</dbReference>
<evidence type="ECO:0000313" key="9">
    <source>
        <dbReference type="Proteomes" id="UP000011083"/>
    </source>
</evidence>
<feature type="compositionally biased region" description="Basic residues" evidence="5">
    <location>
        <begin position="170"/>
        <end position="179"/>
    </location>
</feature>
<evidence type="ECO:0000256" key="4">
    <source>
        <dbReference type="ARBA" id="ARBA00023239"/>
    </source>
</evidence>
<dbReference type="Pfam" id="PF00168">
    <property type="entry name" value="C2"/>
    <property type="match status" value="1"/>
</dbReference>
<dbReference type="InterPro" id="IPR004182">
    <property type="entry name" value="GRAM"/>
</dbReference>
<keyword evidence="9" id="KW-1185">Reference proteome</keyword>
<accession>L8HJP9</accession>
<feature type="compositionally biased region" description="Basic and acidic residues" evidence="5">
    <location>
        <begin position="155"/>
        <end position="169"/>
    </location>
</feature>
<protein>
    <submittedName>
        <fullName evidence="8">Phosphatidylserine decarboxylase</fullName>
    </submittedName>
</protein>
<dbReference type="GO" id="GO:0004609">
    <property type="term" value="F:phosphatidylserine decarboxylase activity"/>
    <property type="evidence" value="ECO:0007669"/>
    <property type="project" value="InterPro"/>
</dbReference>
<dbReference type="PANTHER" id="PTHR10067:SF17">
    <property type="entry name" value="PHOSPHATIDYLSERINE DECARBOXYLASE PROENZYME 2"/>
    <property type="match status" value="1"/>
</dbReference>
<name>L8HJP9_ACACF</name>
<feature type="domain" description="EF-hand" evidence="7">
    <location>
        <begin position="428"/>
        <end position="463"/>
    </location>
</feature>
<dbReference type="PANTHER" id="PTHR10067">
    <property type="entry name" value="PHOSPHATIDYLSERINE DECARBOXYLASE"/>
    <property type="match status" value="1"/>
</dbReference>
<evidence type="ECO:0000259" key="7">
    <source>
        <dbReference type="PROSITE" id="PS50222"/>
    </source>
</evidence>
<evidence type="ECO:0000313" key="8">
    <source>
        <dbReference type="EMBL" id="ELR25440.1"/>
    </source>
</evidence>
<dbReference type="InterPro" id="IPR035892">
    <property type="entry name" value="C2_domain_sf"/>
</dbReference>
<dbReference type="InterPro" id="IPR003817">
    <property type="entry name" value="PS_Dcarbxylase"/>
</dbReference>
<dbReference type="CDD" id="cd00051">
    <property type="entry name" value="EFh"/>
    <property type="match status" value="1"/>
</dbReference>
<dbReference type="SUPFAM" id="SSF49562">
    <property type="entry name" value="C2 domain (Calcium/lipid-binding domain, CaLB)"/>
    <property type="match status" value="1"/>
</dbReference>
<feature type="compositionally biased region" description="Acidic residues" evidence="5">
    <location>
        <begin position="185"/>
        <end position="210"/>
    </location>
</feature>
<feature type="region of interest" description="Disordered" evidence="5">
    <location>
        <begin position="105"/>
        <end position="222"/>
    </location>
</feature>
<organism evidence="8 9">
    <name type="scientific">Acanthamoeba castellanii (strain ATCC 30010 / Neff)</name>
    <dbReference type="NCBI Taxonomy" id="1257118"/>
    <lineage>
        <taxon>Eukaryota</taxon>
        <taxon>Amoebozoa</taxon>
        <taxon>Discosea</taxon>
        <taxon>Longamoebia</taxon>
        <taxon>Centramoebida</taxon>
        <taxon>Acanthamoebidae</taxon>
        <taxon>Acanthamoeba</taxon>
    </lineage>
</organism>
<dbReference type="Pfam" id="PF02893">
    <property type="entry name" value="GRAM"/>
    <property type="match status" value="1"/>
</dbReference>
<feature type="domain" description="EF-hand" evidence="7">
    <location>
        <begin position="465"/>
        <end position="500"/>
    </location>
</feature>
<dbReference type="Pfam" id="PF02666">
    <property type="entry name" value="PS_Dcarbxylase"/>
    <property type="match status" value="1"/>
</dbReference>
<dbReference type="InterPro" id="IPR011992">
    <property type="entry name" value="EF-hand-dom_pair"/>
</dbReference>
<dbReference type="InterPro" id="IPR000008">
    <property type="entry name" value="C2_dom"/>
</dbReference>
<keyword evidence="3" id="KW-0106">Calcium</keyword>
<dbReference type="Gene3D" id="2.60.40.150">
    <property type="entry name" value="C2 domain"/>
    <property type="match status" value="1"/>
</dbReference>
<evidence type="ECO:0000256" key="1">
    <source>
        <dbReference type="ARBA" id="ARBA00022468"/>
    </source>
</evidence>
<proteinExistence type="predicted"/>
<feature type="compositionally biased region" description="Acidic residues" evidence="5">
    <location>
        <begin position="107"/>
        <end position="116"/>
    </location>
</feature>
<dbReference type="RefSeq" id="XP_004368195.1">
    <property type="nucleotide sequence ID" value="XM_004368138.1"/>
</dbReference>
<dbReference type="InterPro" id="IPR018247">
    <property type="entry name" value="EF_Hand_1_Ca_BS"/>
</dbReference>
<dbReference type="AlphaFoldDB" id="L8HJP9"/>
<dbReference type="CDD" id="cd00030">
    <property type="entry name" value="C2"/>
    <property type="match status" value="1"/>
</dbReference>
<dbReference type="OrthoDB" id="5973539at2759"/>
<dbReference type="Gene3D" id="2.30.29.30">
    <property type="entry name" value="Pleckstrin-homology domain (PH domain)/Phosphotyrosine-binding domain (PTB)"/>
    <property type="match status" value="1"/>
</dbReference>
<dbReference type="PROSITE" id="PS50222">
    <property type="entry name" value="EF_HAND_2"/>
    <property type="match status" value="2"/>
</dbReference>
<dbReference type="VEuPathDB" id="AmoebaDB:ACA1_295150"/>
<dbReference type="PROSITE" id="PS50004">
    <property type="entry name" value="C2"/>
    <property type="match status" value="1"/>
</dbReference>
<dbReference type="GO" id="GO:0008654">
    <property type="term" value="P:phospholipid biosynthetic process"/>
    <property type="evidence" value="ECO:0007669"/>
    <property type="project" value="InterPro"/>
</dbReference>
<dbReference type="GO" id="GO:0005096">
    <property type="term" value="F:GTPase activator activity"/>
    <property type="evidence" value="ECO:0007669"/>
    <property type="project" value="UniProtKB-KW"/>
</dbReference>
<dbReference type="GO" id="GO:0005509">
    <property type="term" value="F:calcium ion binding"/>
    <property type="evidence" value="ECO:0007669"/>
    <property type="project" value="InterPro"/>
</dbReference>
<dbReference type="SMART" id="SM00239">
    <property type="entry name" value="C2"/>
    <property type="match status" value="1"/>
</dbReference>
<keyword evidence="1" id="KW-0343">GTPase activation</keyword>
<sequence>MLAHVPRKRNQLRFHKLFDLPETEELDDVISCVVGQHVPPRLGNIYVTAHHLCFHCGIPTAKFKLVFWSFKNRNRAMRVLLNHWNGATGRHSSLLDLTTLMLKEDTPNDNDYDYEESASTTTEDKSATWSPAESPAAASRIRRSGDRLLLLGGHSSDEAESKQAYDSQKRNRRGSTRRRRYDELHEADDDDAEDEPAGEDEPAADDEDEPVANNNNSNDADVGNELFEREAKADEDRFAVAAGSDLNSTMAFFSLLSSGVPEAEKNKREVEEREREGRDFCGILNVTIVQAKELPRGLNGKPSPYCTLELAHGSEYPAWSTRPAIKTVTPTWKEKFTVPFRYSDLQSELVFTVYDSRLERGGSGGEPAKLAAAKGLLIGKAKRYTIRGVPRHDKWLNIDPSKSEGFRLENLKYCKLRIQTQFIGRQALILSFWRECAKLFDVDGDGHINRLEVVTLLDALGMSNLTDDEIDKLFEMIDRDCDGILSPEEIALYMEQKDNSLAAVTRCPACGTDLSGHGDFIFHLATCYHRNSSRFRDSIMVGMLSPFGAIKGITNYIPFSGEKKTLLVVDRDTGHLIEEKIPTYIRTSLKLMYNTRAAKAVGSKKARRILQHMTVSGGKRSDSPASRKEIRPFIEFHGLNPDEFLEDVESFENFNQFFYRKLKPSVRPLAYPNDPKIAVSPADCRCIVFPSISTATELWIKGRNFNLETLLCDPALVEQYKGCSVGIFRLAPQDYHRYHIPVDGVMGPSVTIEGAYYTVNPVAINNSINVYGENKRVLTQIFSPQFGPVMYVTIGATIVGSIVLTTREGDHVKRTTSTSAAAAAAAAADGVSRVRCRVGSVSGRVGVGVGVGVDVDLDVGVDVDVDVGRGESRGDEHGYFAFGGSTIVLLFERGRIKWEEDLLTHSAKPVETLVRMGSPIGRTPVSRVPPSSPYEGHHSLFRSVGAAQQDGV</sequence>
<evidence type="ECO:0000256" key="3">
    <source>
        <dbReference type="ARBA" id="ARBA00022837"/>
    </source>
</evidence>
<feature type="compositionally biased region" description="Low complexity" evidence="5">
    <location>
        <begin position="211"/>
        <end position="222"/>
    </location>
</feature>
<keyword evidence="2" id="KW-0210">Decarboxylase</keyword>
<keyword evidence="4" id="KW-0456">Lyase</keyword>
<dbReference type="InterPro" id="IPR002048">
    <property type="entry name" value="EF_hand_dom"/>
</dbReference>
<feature type="compositionally biased region" description="Polar residues" evidence="5">
    <location>
        <begin position="117"/>
        <end position="131"/>
    </location>
</feature>